<dbReference type="GO" id="GO:0005758">
    <property type="term" value="C:mitochondrial intermembrane space"/>
    <property type="evidence" value="ECO:0007669"/>
    <property type="project" value="TreeGrafter"/>
</dbReference>
<dbReference type="AlphaFoldDB" id="A0A8H3U0Y9"/>
<evidence type="ECO:0000256" key="6">
    <source>
        <dbReference type="RuleBase" id="RU368039"/>
    </source>
</evidence>
<evidence type="ECO:0000256" key="4">
    <source>
        <dbReference type="ARBA" id="ARBA00023128"/>
    </source>
</evidence>
<sequence>MLATLVRSASSVSQAPLKLKDASAQLLPPIPLYRALLRSHRALPEEMRYIGDSYVKAEFRRTRGTDNPIHIIGFLSQWKVYLDEVRGQTGRASGKGARPFSGRPLNTEFFEKLSDEQAGQMYELMHATRDIWKTPDELEAQAVQQEEGVATEDRKTGKE</sequence>
<evidence type="ECO:0000256" key="1">
    <source>
        <dbReference type="ARBA" id="ARBA00004305"/>
    </source>
</evidence>
<comment type="similarity">
    <text evidence="2 6">Belongs to the complex I LYR family. SDHAF3 subfamily.</text>
</comment>
<name>A0A8H3U0Y9_9TREE</name>
<comment type="caution">
    <text evidence="8">The sequence shown here is derived from an EMBL/GenBank/DDBJ whole genome shotgun (WGS) entry which is preliminary data.</text>
</comment>
<gene>
    <name evidence="8" type="ORF">NliqN6_6870</name>
</gene>
<comment type="subcellular location">
    <subcellularLocation>
        <location evidence="1 6">Mitochondrion matrix</location>
    </subcellularLocation>
</comment>
<dbReference type="GO" id="GO:0006105">
    <property type="term" value="P:succinate metabolic process"/>
    <property type="evidence" value="ECO:0007669"/>
    <property type="project" value="TreeGrafter"/>
</dbReference>
<accession>A0A8H3U0Y9</accession>
<dbReference type="GO" id="GO:0034553">
    <property type="term" value="P:mitochondrial respiratory chain complex II assembly"/>
    <property type="evidence" value="ECO:0007669"/>
    <property type="project" value="UniProtKB-UniRule"/>
</dbReference>
<comment type="function">
    <text evidence="6">Plays an essential role in the assembly of succinate dehydrogenase (SDH), an enzyme complex (also referred to as respiratory complex II) that is a component of both the tricarboxylic acid (TCA) cycle and the mitochondrial electron transport chain, and which couples the oxidation of succinate to fumarate with the reduction of ubiquinone (coenzyme Q) to ubiquinol. Promotes maturation of the iron-sulfur protein subunit of the SDH catalytic dimer, protecting it from the deleterious effects of oxidants. May act together with SDHAF1.</text>
</comment>
<dbReference type="PANTHER" id="PTHR13137:SF6">
    <property type="entry name" value="SUCCINATE DEHYDROGENASE ASSEMBLY FACTOR 3, MITOCHONDRIAL"/>
    <property type="match status" value="1"/>
</dbReference>
<evidence type="ECO:0000313" key="8">
    <source>
        <dbReference type="EMBL" id="GHJ90468.1"/>
    </source>
</evidence>
<dbReference type="OrthoDB" id="278329at2759"/>
<comment type="subunit">
    <text evidence="6">Interacts with the iron-sulfur protein subunit within the SDH catalytic dimer.</text>
</comment>
<dbReference type="EMBL" id="BLZA01000058">
    <property type="protein sequence ID" value="GHJ90468.1"/>
    <property type="molecule type" value="Genomic_DNA"/>
</dbReference>
<evidence type="ECO:0000256" key="2">
    <source>
        <dbReference type="ARBA" id="ARBA00006020"/>
    </source>
</evidence>
<evidence type="ECO:0000256" key="5">
    <source>
        <dbReference type="ARBA" id="ARBA00023186"/>
    </source>
</evidence>
<proteinExistence type="inferred from homology"/>
<evidence type="ECO:0000313" key="9">
    <source>
        <dbReference type="Proteomes" id="UP000620104"/>
    </source>
</evidence>
<dbReference type="Proteomes" id="UP000620104">
    <property type="component" value="Unassembled WGS sequence"/>
</dbReference>
<dbReference type="PANTHER" id="PTHR13137">
    <property type="entry name" value="DC11 ACN9 HOMOLOG"/>
    <property type="match status" value="1"/>
</dbReference>
<evidence type="ECO:0000256" key="3">
    <source>
        <dbReference type="ARBA" id="ARBA00022946"/>
    </source>
</evidence>
<reference evidence="8" key="1">
    <citation type="submission" date="2020-07" db="EMBL/GenBank/DDBJ databases">
        <title>Draft Genome Sequence of a Deep-Sea Yeast, Naganishia (Cryptococcus) liquefaciens strain N6.</title>
        <authorList>
            <person name="Han Y.W."/>
            <person name="Kajitani R."/>
            <person name="Morimoto H."/>
            <person name="Parhat M."/>
            <person name="Tsubouchi H."/>
            <person name="Bakenova O."/>
            <person name="Ogata M."/>
            <person name="Argunhan B."/>
            <person name="Aoki R."/>
            <person name="Kajiwara S."/>
            <person name="Itoh T."/>
            <person name="Iwasaki H."/>
        </authorList>
    </citation>
    <scope>NUCLEOTIDE SEQUENCE</scope>
    <source>
        <strain evidence="8">N6</strain>
    </source>
</reference>
<dbReference type="GO" id="GO:0005759">
    <property type="term" value="C:mitochondrial matrix"/>
    <property type="evidence" value="ECO:0007669"/>
    <property type="project" value="UniProtKB-SubCell"/>
</dbReference>
<keyword evidence="5 6" id="KW-0143">Chaperone</keyword>
<keyword evidence="4 6" id="KW-0496">Mitochondrion</keyword>
<organism evidence="8 9">
    <name type="scientific">Naganishia liquefaciens</name>
    <dbReference type="NCBI Taxonomy" id="104408"/>
    <lineage>
        <taxon>Eukaryota</taxon>
        <taxon>Fungi</taxon>
        <taxon>Dikarya</taxon>
        <taxon>Basidiomycota</taxon>
        <taxon>Agaricomycotina</taxon>
        <taxon>Tremellomycetes</taxon>
        <taxon>Filobasidiales</taxon>
        <taxon>Filobasidiaceae</taxon>
        <taxon>Naganishia</taxon>
    </lineage>
</organism>
<keyword evidence="9" id="KW-1185">Reference proteome</keyword>
<dbReference type="CDD" id="cd20270">
    <property type="entry name" value="Complex1_LYR_SDHAF3_LYRM10"/>
    <property type="match status" value="1"/>
</dbReference>
<evidence type="ECO:0000256" key="7">
    <source>
        <dbReference type="SAM" id="MobiDB-lite"/>
    </source>
</evidence>
<dbReference type="Pfam" id="PF13233">
    <property type="entry name" value="Complex1_LYR_2"/>
    <property type="match status" value="1"/>
</dbReference>
<dbReference type="InterPro" id="IPR008381">
    <property type="entry name" value="SDHAF3/Sdh7"/>
</dbReference>
<protein>
    <recommendedName>
        <fullName evidence="6">Succinate dehydrogenase assembly factor 3</fullName>
        <shortName evidence="6">SDH assembly factor 3</shortName>
        <shortName evidence="6">SDHAF3</shortName>
    </recommendedName>
</protein>
<keyword evidence="3" id="KW-0809">Transit peptide</keyword>
<feature type="region of interest" description="Disordered" evidence="7">
    <location>
        <begin position="140"/>
        <end position="159"/>
    </location>
</feature>